<name>A0A1L9T8P3_9EURO</name>
<evidence type="ECO:0000256" key="1">
    <source>
        <dbReference type="SAM" id="MobiDB-lite"/>
    </source>
</evidence>
<dbReference type="VEuPathDB" id="FungiDB:ASPSYDRAFT_382925"/>
<evidence type="ECO:0000313" key="3">
    <source>
        <dbReference type="Proteomes" id="UP000184356"/>
    </source>
</evidence>
<dbReference type="RefSeq" id="XP_040699605.1">
    <property type="nucleotide sequence ID" value="XM_040845690.1"/>
</dbReference>
<feature type="region of interest" description="Disordered" evidence="1">
    <location>
        <begin position="73"/>
        <end position="112"/>
    </location>
</feature>
<accession>A0A1L9T8P3</accession>
<keyword evidence="3" id="KW-1185">Reference proteome</keyword>
<feature type="compositionally biased region" description="Polar residues" evidence="1">
    <location>
        <begin position="79"/>
        <end position="90"/>
    </location>
</feature>
<proteinExistence type="predicted"/>
<sequence>MFISHPVESPLPLFSFPQPPPFLGLEVSSDCSIGCAPVSPLYRCPEVLAPFQYHIPRRYSPCLEAQFPLERASPPKSHLMSNPVSQLPTRQSPPPALKLSRFSPRSVNPIGL</sequence>
<dbReference type="Proteomes" id="UP000184356">
    <property type="component" value="Unassembled WGS sequence"/>
</dbReference>
<protein>
    <submittedName>
        <fullName evidence="2">Uncharacterized protein</fullName>
    </submittedName>
</protein>
<evidence type="ECO:0000313" key="2">
    <source>
        <dbReference type="EMBL" id="OJJ55799.1"/>
    </source>
</evidence>
<dbReference type="AlphaFoldDB" id="A0A1L9T8P3"/>
<gene>
    <name evidence="2" type="ORF">ASPSYDRAFT_382925</name>
</gene>
<dbReference type="EMBL" id="KV878591">
    <property type="protein sequence ID" value="OJJ55799.1"/>
    <property type="molecule type" value="Genomic_DNA"/>
</dbReference>
<reference evidence="3" key="1">
    <citation type="journal article" date="2017" name="Genome Biol.">
        <title>Comparative genomics reveals high biological diversity and specific adaptations in the industrially and medically important fungal genus Aspergillus.</title>
        <authorList>
            <person name="de Vries R.P."/>
            <person name="Riley R."/>
            <person name="Wiebenga A."/>
            <person name="Aguilar-Osorio G."/>
            <person name="Amillis S."/>
            <person name="Uchima C.A."/>
            <person name="Anderluh G."/>
            <person name="Asadollahi M."/>
            <person name="Askin M."/>
            <person name="Barry K."/>
            <person name="Battaglia E."/>
            <person name="Bayram O."/>
            <person name="Benocci T."/>
            <person name="Braus-Stromeyer S.A."/>
            <person name="Caldana C."/>
            <person name="Canovas D."/>
            <person name="Cerqueira G.C."/>
            <person name="Chen F."/>
            <person name="Chen W."/>
            <person name="Choi C."/>
            <person name="Clum A."/>
            <person name="Dos Santos R.A."/>
            <person name="Damasio A.R."/>
            <person name="Diallinas G."/>
            <person name="Emri T."/>
            <person name="Fekete E."/>
            <person name="Flipphi M."/>
            <person name="Freyberg S."/>
            <person name="Gallo A."/>
            <person name="Gournas C."/>
            <person name="Habgood R."/>
            <person name="Hainaut M."/>
            <person name="Harispe M.L."/>
            <person name="Henrissat B."/>
            <person name="Hilden K.S."/>
            <person name="Hope R."/>
            <person name="Hossain A."/>
            <person name="Karabika E."/>
            <person name="Karaffa L."/>
            <person name="Karanyi Z."/>
            <person name="Krasevec N."/>
            <person name="Kuo A."/>
            <person name="Kusch H."/>
            <person name="LaButti K."/>
            <person name="Lagendijk E.L."/>
            <person name="Lapidus A."/>
            <person name="Levasseur A."/>
            <person name="Lindquist E."/>
            <person name="Lipzen A."/>
            <person name="Logrieco A.F."/>
            <person name="MacCabe A."/>
            <person name="Maekelae M.R."/>
            <person name="Malavazi I."/>
            <person name="Melin P."/>
            <person name="Meyer V."/>
            <person name="Mielnichuk N."/>
            <person name="Miskei M."/>
            <person name="Molnar A.P."/>
            <person name="Mule G."/>
            <person name="Ngan C.Y."/>
            <person name="Orejas M."/>
            <person name="Orosz E."/>
            <person name="Ouedraogo J.P."/>
            <person name="Overkamp K.M."/>
            <person name="Park H.-S."/>
            <person name="Perrone G."/>
            <person name="Piumi F."/>
            <person name="Punt P.J."/>
            <person name="Ram A.F."/>
            <person name="Ramon A."/>
            <person name="Rauscher S."/>
            <person name="Record E."/>
            <person name="Riano-Pachon D.M."/>
            <person name="Robert V."/>
            <person name="Roehrig J."/>
            <person name="Ruller R."/>
            <person name="Salamov A."/>
            <person name="Salih N.S."/>
            <person name="Samson R.A."/>
            <person name="Sandor E."/>
            <person name="Sanguinetti M."/>
            <person name="Schuetze T."/>
            <person name="Sepcic K."/>
            <person name="Shelest E."/>
            <person name="Sherlock G."/>
            <person name="Sophianopoulou V."/>
            <person name="Squina F.M."/>
            <person name="Sun H."/>
            <person name="Susca A."/>
            <person name="Todd R.B."/>
            <person name="Tsang A."/>
            <person name="Unkles S.E."/>
            <person name="van de Wiele N."/>
            <person name="van Rossen-Uffink D."/>
            <person name="Oliveira J.V."/>
            <person name="Vesth T.C."/>
            <person name="Visser J."/>
            <person name="Yu J.-H."/>
            <person name="Zhou M."/>
            <person name="Andersen M.R."/>
            <person name="Archer D.B."/>
            <person name="Baker S.E."/>
            <person name="Benoit I."/>
            <person name="Brakhage A.A."/>
            <person name="Braus G.H."/>
            <person name="Fischer R."/>
            <person name="Frisvad J.C."/>
            <person name="Goldman G.H."/>
            <person name="Houbraken J."/>
            <person name="Oakley B."/>
            <person name="Pocsi I."/>
            <person name="Scazzocchio C."/>
            <person name="Seiboth B."/>
            <person name="vanKuyk P.A."/>
            <person name="Wortman J."/>
            <person name="Dyer P.S."/>
            <person name="Grigoriev I.V."/>
        </authorList>
    </citation>
    <scope>NUCLEOTIDE SEQUENCE [LARGE SCALE GENOMIC DNA]</scope>
    <source>
        <strain evidence="3">CBS 593.65</strain>
    </source>
</reference>
<organism evidence="2 3">
    <name type="scientific">Aspergillus sydowii CBS 593.65</name>
    <dbReference type="NCBI Taxonomy" id="1036612"/>
    <lineage>
        <taxon>Eukaryota</taxon>
        <taxon>Fungi</taxon>
        <taxon>Dikarya</taxon>
        <taxon>Ascomycota</taxon>
        <taxon>Pezizomycotina</taxon>
        <taxon>Eurotiomycetes</taxon>
        <taxon>Eurotiomycetidae</taxon>
        <taxon>Eurotiales</taxon>
        <taxon>Aspergillaceae</taxon>
        <taxon>Aspergillus</taxon>
        <taxon>Aspergillus subgen. Nidulantes</taxon>
    </lineage>
</organism>
<dbReference type="GeneID" id="63761763"/>